<dbReference type="PANTHER" id="PTHR30332">
    <property type="entry name" value="PROBABLE GENERAL SECRETION PATHWAY PROTEIN D"/>
    <property type="match status" value="1"/>
</dbReference>
<dbReference type="Proteomes" id="UP001597296">
    <property type="component" value="Unassembled WGS sequence"/>
</dbReference>
<reference evidence="6" key="1">
    <citation type="journal article" date="2019" name="Int. J. Syst. Evol. Microbiol.">
        <title>The Global Catalogue of Microorganisms (GCM) 10K type strain sequencing project: providing services to taxonomists for standard genome sequencing and annotation.</title>
        <authorList>
            <consortium name="The Broad Institute Genomics Platform"/>
            <consortium name="The Broad Institute Genome Sequencing Center for Infectious Disease"/>
            <person name="Wu L."/>
            <person name="Ma J."/>
        </authorList>
    </citation>
    <scope>NUCLEOTIDE SEQUENCE [LARGE SCALE GENOMIC DNA]</scope>
    <source>
        <strain evidence="6">KCTC 15012</strain>
    </source>
</reference>
<sequence>MAIGAGMALALAGPAVAQTMRAAPVAAEAAAGAAPMSLAVGQGRLLPLGRPATSVFVANPEIADVQVPSGNAVFVFGKKVGTTTLYALDGNDRTILRTEIAVSLNTDELERILHQRYPDYRLTLTSAPGSLMVGGVVNNAEDAAGVVNTLAPLVGKDETLINALKVRAPTQIQLRVRFSEVARDIVQNLGINWSAVGQSGNYLSGLMNGRSYFNRTTNTYTKPDTNWGLLLGFVKGDLDIEAMIEALDGEGLTTTLAEPNLTAVSGQTASFLAGGEFPIPVAQQNNTTTIEFKPYGVSLAFTPSVLGNDRISLRVRPEVSALDWSNAVTMDSVRIPAITVRRVDTTVELASGQSFAIGGLLQNNMTDAMSRLPGLGNLPVLGKLFSSQNFASNRTELVVIVTAYLVHPTDGRGLHTPAESLRPANDVEYFAQTRLGSDPMAAPGNRLVGNPGFAY</sequence>
<keyword evidence="6" id="KW-1185">Reference proteome</keyword>
<dbReference type="RefSeq" id="WP_377316813.1">
    <property type="nucleotide sequence ID" value="NZ_JBHUIY010000023.1"/>
</dbReference>
<feature type="chain" id="PRO_5047030625" evidence="2">
    <location>
        <begin position="18"/>
        <end position="455"/>
    </location>
</feature>
<evidence type="ECO:0000313" key="6">
    <source>
        <dbReference type="Proteomes" id="UP001597296"/>
    </source>
</evidence>
<dbReference type="PANTHER" id="PTHR30332:SF17">
    <property type="entry name" value="TYPE IV PILIATION SYSTEM PROTEIN DR_0774-RELATED"/>
    <property type="match status" value="1"/>
</dbReference>
<evidence type="ECO:0000256" key="1">
    <source>
        <dbReference type="RuleBase" id="RU004003"/>
    </source>
</evidence>
<comment type="similarity">
    <text evidence="1">Belongs to the bacterial secretin family.</text>
</comment>
<evidence type="ECO:0000313" key="5">
    <source>
        <dbReference type="EMBL" id="MFD2234518.1"/>
    </source>
</evidence>
<dbReference type="Pfam" id="PF13629">
    <property type="entry name" value="T2SS-T3SS_pil_N"/>
    <property type="match status" value="1"/>
</dbReference>
<accession>A0ABW5CEQ7</accession>
<evidence type="ECO:0000256" key="2">
    <source>
        <dbReference type="SAM" id="SignalP"/>
    </source>
</evidence>
<dbReference type="PRINTS" id="PR00811">
    <property type="entry name" value="BCTERIALGSPD"/>
</dbReference>
<feature type="signal peptide" evidence="2">
    <location>
        <begin position="1"/>
        <end position="17"/>
    </location>
</feature>
<dbReference type="Pfam" id="PF00263">
    <property type="entry name" value="Secretin"/>
    <property type="match status" value="1"/>
</dbReference>
<proteinExistence type="inferred from homology"/>
<protein>
    <submittedName>
        <fullName evidence="5">Type II and III secretion system protein family protein</fullName>
    </submittedName>
</protein>
<comment type="caution">
    <text evidence="5">The sequence shown here is derived from an EMBL/GenBank/DDBJ whole genome shotgun (WGS) entry which is preliminary data.</text>
</comment>
<feature type="domain" description="Pilus formation protein N-terminal" evidence="4">
    <location>
        <begin position="34"/>
        <end position="103"/>
    </location>
</feature>
<feature type="domain" description="Type II/III secretion system secretin-like" evidence="3">
    <location>
        <begin position="246"/>
        <end position="406"/>
    </location>
</feature>
<dbReference type="InterPro" id="IPR001775">
    <property type="entry name" value="GspD/PilQ"/>
</dbReference>
<dbReference type="InterPro" id="IPR050810">
    <property type="entry name" value="Bact_Secretion_Sys_Channel"/>
</dbReference>
<evidence type="ECO:0000259" key="4">
    <source>
        <dbReference type="Pfam" id="PF13629"/>
    </source>
</evidence>
<dbReference type="EMBL" id="JBHUIY010000023">
    <property type="protein sequence ID" value="MFD2234518.1"/>
    <property type="molecule type" value="Genomic_DNA"/>
</dbReference>
<dbReference type="InterPro" id="IPR032789">
    <property type="entry name" value="T2SS-T3SS_pil_N"/>
</dbReference>
<keyword evidence="2" id="KW-0732">Signal</keyword>
<evidence type="ECO:0000259" key="3">
    <source>
        <dbReference type="Pfam" id="PF00263"/>
    </source>
</evidence>
<organism evidence="5 6">
    <name type="scientific">Phaeospirillum tilakii</name>
    <dbReference type="NCBI Taxonomy" id="741673"/>
    <lineage>
        <taxon>Bacteria</taxon>
        <taxon>Pseudomonadati</taxon>
        <taxon>Pseudomonadota</taxon>
        <taxon>Alphaproteobacteria</taxon>
        <taxon>Rhodospirillales</taxon>
        <taxon>Rhodospirillaceae</taxon>
        <taxon>Phaeospirillum</taxon>
    </lineage>
</organism>
<dbReference type="InterPro" id="IPR004846">
    <property type="entry name" value="T2SS/T3SS_dom"/>
</dbReference>
<name>A0ABW5CEQ7_9PROT</name>
<gene>
    <name evidence="5" type="ORF">ACFSNB_11940</name>
</gene>